<organism evidence="1 2">
    <name type="scientific">Saitoella complicata (strain BCRC 22490 / CBS 7301 / JCM 7358 / NBRC 10748 / NRRL Y-17804)</name>
    <dbReference type="NCBI Taxonomy" id="698492"/>
    <lineage>
        <taxon>Eukaryota</taxon>
        <taxon>Fungi</taxon>
        <taxon>Dikarya</taxon>
        <taxon>Ascomycota</taxon>
        <taxon>Taphrinomycotina</taxon>
        <taxon>Taphrinomycotina incertae sedis</taxon>
        <taxon>Saitoella</taxon>
    </lineage>
</organism>
<keyword evidence="2" id="KW-1185">Reference proteome</keyword>
<reference evidence="1 2" key="2">
    <citation type="journal article" date="2014" name="J. Gen. Appl. Microbiol.">
        <title>The early diverging ascomycetous budding yeast Saitoella complicata has three histone deacetylases belonging to the Clr6, Hos2, and Rpd3 lineages.</title>
        <authorList>
            <person name="Nishida H."/>
            <person name="Matsumoto T."/>
            <person name="Kondo S."/>
            <person name="Hamamoto M."/>
            <person name="Yoshikawa H."/>
        </authorList>
    </citation>
    <scope>NUCLEOTIDE SEQUENCE [LARGE SCALE GENOMIC DNA]</scope>
    <source>
        <strain evidence="1 2">NRRL Y-17804</strain>
    </source>
</reference>
<accession>A0A0E9NSC1</accession>
<comment type="caution">
    <text evidence="1">The sequence shown here is derived from an EMBL/GenBank/DDBJ whole genome shotgun (WGS) entry which is preliminary data.</text>
</comment>
<sequence length="175" mass="19610">MTHTCSDGLEAGDEACRNGVPITLSPVCRLQNRSYKVKHAWSRPNAAVFHLQKRDHARCNGDKEKVSPSCSCDHTPKSCPCDQHASTFPARTLKHKRTGGISLLNLTEIRPADYDMYRARHEPHLTGCANRASLKHASLVIIGKPWRKVRSSARNGGTDRALTQFFRCPFPLFYP</sequence>
<protein>
    <submittedName>
        <fullName evidence="1">Uncharacterized protein</fullName>
    </submittedName>
</protein>
<evidence type="ECO:0000313" key="1">
    <source>
        <dbReference type="EMBL" id="GAO52668.1"/>
    </source>
</evidence>
<dbReference type="EMBL" id="BACD03000079">
    <property type="protein sequence ID" value="GAO52668.1"/>
    <property type="molecule type" value="Genomic_DNA"/>
</dbReference>
<reference evidence="1 2" key="1">
    <citation type="journal article" date="2011" name="J. Gen. Appl. Microbiol.">
        <title>Draft genome sequencing of the enigmatic yeast Saitoella complicata.</title>
        <authorList>
            <person name="Nishida H."/>
            <person name="Hamamoto M."/>
            <person name="Sugiyama J."/>
        </authorList>
    </citation>
    <scope>NUCLEOTIDE SEQUENCE [LARGE SCALE GENOMIC DNA]</scope>
    <source>
        <strain evidence="1 2">NRRL Y-17804</strain>
    </source>
</reference>
<reference evidence="1 2" key="3">
    <citation type="journal article" date="2015" name="Genome Announc.">
        <title>Draft Genome Sequence of the Archiascomycetous Yeast Saitoella complicata.</title>
        <authorList>
            <person name="Yamauchi K."/>
            <person name="Kondo S."/>
            <person name="Hamamoto M."/>
            <person name="Takahashi Y."/>
            <person name="Ogura Y."/>
            <person name="Hayashi T."/>
            <person name="Nishida H."/>
        </authorList>
    </citation>
    <scope>NUCLEOTIDE SEQUENCE [LARGE SCALE GENOMIC DNA]</scope>
    <source>
        <strain evidence="1 2">NRRL Y-17804</strain>
    </source>
</reference>
<proteinExistence type="predicted"/>
<gene>
    <name evidence="1" type="ORF">G7K_6740-t1</name>
</gene>
<dbReference type="AlphaFoldDB" id="A0A0E9NSC1"/>
<dbReference type="Proteomes" id="UP000033140">
    <property type="component" value="Unassembled WGS sequence"/>
</dbReference>
<evidence type="ECO:0000313" key="2">
    <source>
        <dbReference type="Proteomes" id="UP000033140"/>
    </source>
</evidence>
<name>A0A0E9NSC1_SAICN</name>